<keyword evidence="2" id="KW-1185">Reference proteome</keyword>
<feature type="chain" id="PRO_5036839393" evidence="1">
    <location>
        <begin position="23"/>
        <end position="197"/>
    </location>
</feature>
<feature type="signal peptide" evidence="1">
    <location>
        <begin position="1"/>
        <end position="22"/>
    </location>
</feature>
<dbReference type="AlphaFoldDB" id="A0A915PCG8"/>
<accession>A0A915PCG8</accession>
<protein>
    <submittedName>
        <fullName evidence="3">Uncharacterized protein</fullName>
    </submittedName>
</protein>
<dbReference type="Proteomes" id="UP000887560">
    <property type="component" value="Unplaced"/>
</dbReference>
<dbReference type="WBParaSite" id="scf7180000424566.g13470">
    <property type="protein sequence ID" value="scf7180000424566.g13470"/>
    <property type="gene ID" value="scf7180000424566.g13470"/>
</dbReference>
<keyword evidence="1" id="KW-0732">Signal</keyword>
<sequence length="197" mass="23140">MALINFVLLLNLFNIYLKVVFLQPQPHLNVHNYNFVIENYSMNGVELTNILPHMKVNLRSYLINNANTALINARNRLHEVVEILIELNGTDEHIVFDDDASNHHNGHAYGNGHANGGHLQNYFTQELKHFGYAENKYIYKIKWENQQSLENVEYIEMFEYNQELKLVKFTQNIRQETNDGNILAVYQSRTQQYNINN</sequence>
<organism evidence="2 3">
    <name type="scientific">Meloidogyne floridensis</name>
    <dbReference type="NCBI Taxonomy" id="298350"/>
    <lineage>
        <taxon>Eukaryota</taxon>
        <taxon>Metazoa</taxon>
        <taxon>Ecdysozoa</taxon>
        <taxon>Nematoda</taxon>
        <taxon>Chromadorea</taxon>
        <taxon>Rhabditida</taxon>
        <taxon>Tylenchina</taxon>
        <taxon>Tylenchomorpha</taxon>
        <taxon>Tylenchoidea</taxon>
        <taxon>Meloidogynidae</taxon>
        <taxon>Meloidogyninae</taxon>
        <taxon>Meloidogyne</taxon>
    </lineage>
</organism>
<reference evidence="3" key="1">
    <citation type="submission" date="2022-11" db="UniProtKB">
        <authorList>
            <consortium name="WormBaseParasite"/>
        </authorList>
    </citation>
    <scope>IDENTIFICATION</scope>
</reference>
<evidence type="ECO:0000313" key="2">
    <source>
        <dbReference type="Proteomes" id="UP000887560"/>
    </source>
</evidence>
<evidence type="ECO:0000313" key="3">
    <source>
        <dbReference type="WBParaSite" id="scf7180000424566.g13470"/>
    </source>
</evidence>
<proteinExistence type="predicted"/>
<name>A0A915PCG8_9BILA</name>
<evidence type="ECO:0000256" key="1">
    <source>
        <dbReference type="SAM" id="SignalP"/>
    </source>
</evidence>